<dbReference type="Proteomes" id="UP000187367">
    <property type="component" value="Unassembled WGS sequence"/>
</dbReference>
<dbReference type="Gene3D" id="3.10.180.10">
    <property type="entry name" value="2,3-Dihydroxybiphenyl 1,2-Dioxygenase, domain 1"/>
    <property type="match status" value="1"/>
</dbReference>
<dbReference type="GO" id="GO:0046872">
    <property type="term" value="F:metal ion binding"/>
    <property type="evidence" value="ECO:0007669"/>
    <property type="project" value="UniProtKB-KW"/>
</dbReference>
<dbReference type="InterPro" id="IPR004360">
    <property type="entry name" value="Glyas_Fos-R_dOase_dom"/>
</dbReference>
<dbReference type="SUPFAM" id="SSF54593">
    <property type="entry name" value="Glyoxalase/Bleomycin resistance protein/Dihydroxybiphenyl dioxygenase"/>
    <property type="match status" value="1"/>
</dbReference>
<dbReference type="OrthoDB" id="9804944at2"/>
<dbReference type="InterPro" id="IPR037523">
    <property type="entry name" value="VOC_core"/>
</dbReference>
<accession>A0A1R1S225</accession>
<proteinExistence type="predicted"/>
<protein>
    <submittedName>
        <fullName evidence="3">Glyoxalase</fullName>
    </submittedName>
</protein>
<organism evidence="3 4">
    <name type="scientific">Bacillus swezeyi</name>
    <dbReference type="NCBI Taxonomy" id="1925020"/>
    <lineage>
        <taxon>Bacteria</taxon>
        <taxon>Bacillati</taxon>
        <taxon>Bacillota</taxon>
        <taxon>Bacilli</taxon>
        <taxon>Bacillales</taxon>
        <taxon>Bacillaceae</taxon>
        <taxon>Bacillus</taxon>
    </lineage>
</organism>
<dbReference type="PROSITE" id="PS00934">
    <property type="entry name" value="GLYOXALASE_I_1"/>
    <property type="match status" value="1"/>
</dbReference>
<dbReference type="AlphaFoldDB" id="A0A1R1S225"/>
<evidence type="ECO:0000256" key="1">
    <source>
        <dbReference type="ARBA" id="ARBA00022723"/>
    </source>
</evidence>
<gene>
    <name evidence="3" type="ORF">BW143_07700</name>
</gene>
<keyword evidence="1" id="KW-0479">Metal-binding</keyword>
<evidence type="ECO:0000313" key="4">
    <source>
        <dbReference type="Proteomes" id="UP000187367"/>
    </source>
</evidence>
<dbReference type="Pfam" id="PF00903">
    <property type="entry name" value="Glyoxalase"/>
    <property type="match status" value="1"/>
</dbReference>
<dbReference type="InterPro" id="IPR018146">
    <property type="entry name" value="Glyoxalase_1_CS"/>
</dbReference>
<feature type="domain" description="VOC" evidence="2">
    <location>
        <begin position="5"/>
        <end position="119"/>
    </location>
</feature>
<comment type="caution">
    <text evidence="3">The sequence shown here is derived from an EMBL/GenBank/DDBJ whole genome shotgun (WGS) entry which is preliminary data.</text>
</comment>
<name>A0A1R1S225_9BACI</name>
<dbReference type="RefSeq" id="WP_076760005.1">
    <property type="nucleotide sequence ID" value="NZ_JARMMH010000011.1"/>
</dbReference>
<dbReference type="EMBL" id="MTJL01000011">
    <property type="protein sequence ID" value="OMI07067.1"/>
    <property type="molecule type" value="Genomic_DNA"/>
</dbReference>
<reference evidence="3 4" key="1">
    <citation type="submission" date="2017-01" db="EMBL/GenBank/DDBJ databases">
        <title>Bacillus phylogenomics.</title>
        <authorList>
            <person name="Dunlap C."/>
        </authorList>
    </citation>
    <scope>NUCLEOTIDE SEQUENCE [LARGE SCALE GENOMIC DNA]</scope>
    <source>
        <strain evidence="3 4">NRRL B-41282</strain>
    </source>
</reference>
<dbReference type="GO" id="GO:0004462">
    <property type="term" value="F:lactoylglutathione lyase activity"/>
    <property type="evidence" value="ECO:0007669"/>
    <property type="project" value="InterPro"/>
</dbReference>
<sequence>MRIQKVGQIGVPVQDLDRAARFYQDVLGLSLLFRTDGMAFFECNGLRLLLSLPEKEEFAHSSSIIYFQVEDLAGAYEKLTGKGVSFLGKPHIVAKMEQTETWMAFFKDTEGNTHALMSEVLISK</sequence>
<dbReference type="PROSITE" id="PS51819">
    <property type="entry name" value="VOC"/>
    <property type="match status" value="1"/>
</dbReference>
<dbReference type="PANTHER" id="PTHR33993">
    <property type="entry name" value="GLYOXALASE-RELATED"/>
    <property type="match status" value="1"/>
</dbReference>
<dbReference type="InterPro" id="IPR029068">
    <property type="entry name" value="Glyas_Bleomycin-R_OHBP_Dase"/>
</dbReference>
<dbReference type="InterPro" id="IPR052164">
    <property type="entry name" value="Anthracycline_SecMetBiosynth"/>
</dbReference>
<keyword evidence="4" id="KW-1185">Reference proteome</keyword>
<accession>A0A1R1QQY3</accession>
<evidence type="ECO:0000313" key="3">
    <source>
        <dbReference type="EMBL" id="OMI07067.1"/>
    </source>
</evidence>
<dbReference type="PANTHER" id="PTHR33993:SF2">
    <property type="entry name" value="VOC DOMAIN-CONTAINING PROTEIN"/>
    <property type="match status" value="1"/>
</dbReference>
<evidence type="ECO:0000259" key="2">
    <source>
        <dbReference type="PROSITE" id="PS51819"/>
    </source>
</evidence>